<accession>A0A8J3B9D7</accession>
<proteinExistence type="inferred from homology"/>
<dbReference type="InterPro" id="IPR006156">
    <property type="entry name" value="Dihydroneopterin_aldolase"/>
</dbReference>
<evidence type="ECO:0000256" key="4">
    <source>
        <dbReference type="ARBA" id="ARBA00022909"/>
    </source>
</evidence>
<reference evidence="9" key="1">
    <citation type="journal article" date="2014" name="Int. J. Syst. Evol. Microbiol.">
        <title>Complete genome sequence of Corynebacterium casei LMG S-19264T (=DSM 44701T), isolated from a smear-ripened cheese.</title>
        <authorList>
            <consortium name="US DOE Joint Genome Institute (JGI-PGF)"/>
            <person name="Walter F."/>
            <person name="Albersmeier A."/>
            <person name="Kalinowski J."/>
            <person name="Ruckert C."/>
        </authorList>
    </citation>
    <scope>NUCLEOTIDE SEQUENCE</scope>
    <source>
        <strain evidence="9">JCM 3090</strain>
    </source>
</reference>
<dbReference type="GO" id="GO:0004150">
    <property type="term" value="F:dihydroneopterin aldolase activity"/>
    <property type="evidence" value="ECO:0007669"/>
    <property type="project" value="UniProtKB-UniRule"/>
</dbReference>
<dbReference type="NCBIfam" id="TIGR00526">
    <property type="entry name" value="folB_dom"/>
    <property type="match status" value="1"/>
</dbReference>
<sequence>MPAPPGPVAAPAAGSAAPVAEPAAPASEPAAPGTDRITLTGLRVRGHHGVFDHERAAGQDFVVDAVLEVDLAAAGRSDALADTVDYGTLADRLAGIVAGPPVDLIETLAARLVDACLADPRVRAATVTVHKPSAPIPLTFADVAVTLRREQPPAAGPGEGP</sequence>
<dbReference type="PANTHER" id="PTHR42844:SF1">
    <property type="entry name" value="DIHYDRONEOPTERIN ALDOLASE 1-RELATED"/>
    <property type="match status" value="1"/>
</dbReference>
<feature type="compositionally biased region" description="Low complexity" evidence="7">
    <location>
        <begin position="9"/>
        <end position="32"/>
    </location>
</feature>
<dbReference type="InterPro" id="IPR043133">
    <property type="entry name" value="GTP-CH-I_C/QueF"/>
</dbReference>
<evidence type="ECO:0000256" key="3">
    <source>
        <dbReference type="ARBA" id="ARBA00005708"/>
    </source>
</evidence>
<dbReference type="PANTHER" id="PTHR42844">
    <property type="entry name" value="DIHYDRONEOPTERIN ALDOLASE 1-RELATED"/>
    <property type="match status" value="1"/>
</dbReference>
<dbReference type="EMBL" id="BMQB01000006">
    <property type="protein sequence ID" value="GGJ97386.1"/>
    <property type="molecule type" value="Genomic_DNA"/>
</dbReference>
<evidence type="ECO:0000256" key="6">
    <source>
        <dbReference type="RuleBase" id="RU362079"/>
    </source>
</evidence>
<dbReference type="CDD" id="cd00534">
    <property type="entry name" value="DHNA_DHNTPE"/>
    <property type="match status" value="1"/>
</dbReference>
<keyword evidence="10" id="KW-1185">Reference proteome</keyword>
<protein>
    <recommendedName>
        <fullName evidence="6">7,8-dihydroneopterin aldolase</fullName>
        <ecNumber evidence="6">4.1.2.25</ecNumber>
    </recommendedName>
</protein>
<comment type="function">
    <text evidence="6">Catalyzes the conversion of 7,8-dihydroneopterin to 6-hydroxymethyl-7,8-dihydropterin.</text>
</comment>
<evidence type="ECO:0000256" key="7">
    <source>
        <dbReference type="SAM" id="MobiDB-lite"/>
    </source>
</evidence>
<dbReference type="Proteomes" id="UP000649739">
    <property type="component" value="Unassembled WGS sequence"/>
</dbReference>
<organism evidence="9 10">
    <name type="scientific">Pilimelia anulata</name>
    <dbReference type="NCBI Taxonomy" id="53371"/>
    <lineage>
        <taxon>Bacteria</taxon>
        <taxon>Bacillati</taxon>
        <taxon>Actinomycetota</taxon>
        <taxon>Actinomycetes</taxon>
        <taxon>Micromonosporales</taxon>
        <taxon>Micromonosporaceae</taxon>
        <taxon>Pilimelia</taxon>
    </lineage>
</organism>
<dbReference type="Gene3D" id="3.30.1130.10">
    <property type="match status" value="1"/>
</dbReference>
<dbReference type="Pfam" id="PF02152">
    <property type="entry name" value="FolB"/>
    <property type="match status" value="1"/>
</dbReference>
<dbReference type="GO" id="GO:0005737">
    <property type="term" value="C:cytoplasm"/>
    <property type="evidence" value="ECO:0007669"/>
    <property type="project" value="TreeGrafter"/>
</dbReference>
<dbReference type="SUPFAM" id="SSF55620">
    <property type="entry name" value="Tetrahydrobiopterin biosynthesis enzymes-like"/>
    <property type="match status" value="1"/>
</dbReference>
<evidence type="ECO:0000259" key="8">
    <source>
        <dbReference type="SMART" id="SM00905"/>
    </source>
</evidence>
<dbReference type="GO" id="GO:0046654">
    <property type="term" value="P:tetrahydrofolate biosynthetic process"/>
    <property type="evidence" value="ECO:0007669"/>
    <property type="project" value="UniProtKB-UniRule"/>
</dbReference>
<dbReference type="NCBIfam" id="TIGR00525">
    <property type="entry name" value="folB"/>
    <property type="match status" value="1"/>
</dbReference>
<dbReference type="SMART" id="SM00905">
    <property type="entry name" value="FolB"/>
    <property type="match status" value="1"/>
</dbReference>
<evidence type="ECO:0000256" key="5">
    <source>
        <dbReference type="ARBA" id="ARBA00023239"/>
    </source>
</evidence>
<feature type="domain" description="Dihydroneopterin aldolase/epimerase" evidence="8">
    <location>
        <begin position="37"/>
        <end position="149"/>
    </location>
</feature>
<comment type="catalytic activity">
    <reaction evidence="1 6">
        <text>7,8-dihydroneopterin = 6-hydroxymethyl-7,8-dihydropterin + glycolaldehyde</text>
        <dbReference type="Rhea" id="RHEA:10540"/>
        <dbReference type="ChEBI" id="CHEBI:17001"/>
        <dbReference type="ChEBI" id="CHEBI:17071"/>
        <dbReference type="ChEBI" id="CHEBI:44841"/>
        <dbReference type="EC" id="4.1.2.25"/>
    </reaction>
</comment>
<gene>
    <name evidence="9" type="ORF">GCM10010123_29270</name>
</gene>
<dbReference type="FunFam" id="3.30.1130.10:FF:000003">
    <property type="entry name" value="7,8-dihydroneopterin aldolase"/>
    <property type="match status" value="1"/>
</dbReference>
<keyword evidence="4 6" id="KW-0289">Folate biosynthesis</keyword>
<evidence type="ECO:0000256" key="1">
    <source>
        <dbReference type="ARBA" id="ARBA00001353"/>
    </source>
</evidence>
<dbReference type="GO" id="GO:0046656">
    <property type="term" value="P:folic acid biosynthetic process"/>
    <property type="evidence" value="ECO:0007669"/>
    <property type="project" value="UniProtKB-UniRule"/>
</dbReference>
<comment type="pathway">
    <text evidence="2 6">Cofactor biosynthesis; tetrahydrofolate biosynthesis; 2-amino-4-hydroxy-6-hydroxymethyl-7,8-dihydropteridine diphosphate from 7,8-dihydroneopterin triphosphate: step 3/4.</text>
</comment>
<evidence type="ECO:0000313" key="9">
    <source>
        <dbReference type="EMBL" id="GGJ97386.1"/>
    </source>
</evidence>
<reference evidence="9" key="2">
    <citation type="submission" date="2020-09" db="EMBL/GenBank/DDBJ databases">
        <authorList>
            <person name="Sun Q."/>
            <person name="Ohkuma M."/>
        </authorList>
    </citation>
    <scope>NUCLEOTIDE SEQUENCE</scope>
    <source>
        <strain evidence="9">JCM 3090</strain>
    </source>
</reference>
<dbReference type="AlphaFoldDB" id="A0A8J3B9D7"/>
<dbReference type="EC" id="4.1.2.25" evidence="6"/>
<evidence type="ECO:0000313" key="10">
    <source>
        <dbReference type="Proteomes" id="UP000649739"/>
    </source>
</evidence>
<comment type="similarity">
    <text evidence="3 6">Belongs to the DHNA family.</text>
</comment>
<keyword evidence="5 6" id="KW-0456">Lyase</keyword>
<comment type="caution">
    <text evidence="9">The sequence shown here is derived from an EMBL/GenBank/DDBJ whole genome shotgun (WGS) entry which is preliminary data.</text>
</comment>
<feature type="region of interest" description="Disordered" evidence="7">
    <location>
        <begin position="1"/>
        <end position="34"/>
    </location>
</feature>
<dbReference type="InterPro" id="IPR006157">
    <property type="entry name" value="FolB_dom"/>
</dbReference>
<evidence type="ECO:0000256" key="2">
    <source>
        <dbReference type="ARBA" id="ARBA00005013"/>
    </source>
</evidence>
<name>A0A8J3B9D7_9ACTN</name>
<dbReference type="UniPathway" id="UPA00077">
    <property type="reaction ID" value="UER00154"/>
</dbReference>